<evidence type="ECO:0000313" key="3">
    <source>
        <dbReference type="EMBL" id="NBC71942.1"/>
    </source>
</evidence>
<evidence type="ECO:0000256" key="1">
    <source>
        <dbReference type="ARBA" id="ARBA00022801"/>
    </source>
</evidence>
<organism evidence="3 4">
    <name type="scientific">Paenibacillus sacheonensis</name>
    <dbReference type="NCBI Taxonomy" id="742054"/>
    <lineage>
        <taxon>Bacteria</taxon>
        <taxon>Bacillati</taxon>
        <taxon>Bacillota</taxon>
        <taxon>Bacilli</taxon>
        <taxon>Bacillales</taxon>
        <taxon>Paenibacillaceae</taxon>
        <taxon>Paenibacillus</taxon>
    </lineage>
</organism>
<gene>
    <name evidence="3" type="ORF">GT003_23340</name>
</gene>
<accession>A0A7X5C0P1</accession>
<evidence type="ECO:0000256" key="2">
    <source>
        <dbReference type="ARBA" id="ARBA00023295"/>
    </source>
</evidence>
<dbReference type="Gene3D" id="3.20.20.70">
    <property type="entry name" value="Aldolase class I"/>
    <property type="match status" value="1"/>
</dbReference>
<dbReference type="InterPro" id="IPR050985">
    <property type="entry name" value="Alpha-glycosidase_related"/>
</dbReference>
<dbReference type="PANTHER" id="PTHR43053">
    <property type="entry name" value="GLYCOSIDASE FAMILY 31"/>
    <property type="match status" value="1"/>
</dbReference>
<dbReference type="InterPro" id="IPR017853">
    <property type="entry name" value="GH"/>
</dbReference>
<protein>
    <recommendedName>
        <fullName evidence="5">Alpha-galactosidase</fullName>
    </recommendedName>
</protein>
<comment type="caution">
    <text evidence="3">The sequence shown here is derived from an EMBL/GenBank/DDBJ whole genome shotgun (WGS) entry which is preliminary data.</text>
</comment>
<keyword evidence="1" id="KW-0378">Hydrolase</keyword>
<dbReference type="RefSeq" id="WP_161702424.1">
    <property type="nucleotide sequence ID" value="NZ_JAAAMU010000015.1"/>
</dbReference>
<dbReference type="InterPro" id="IPR002252">
    <property type="entry name" value="Glyco_hydro_36"/>
</dbReference>
<dbReference type="PANTHER" id="PTHR43053:SF3">
    <property type="entry name" value="ALPHA-GALACTOSIDASE C-RELATED"/>
    <property type="match status" value="1"/>
</dbReference>
<proteinExistence type="predicted"/>
<name>A0A7X5C0P1_9BACL</name>
<dbReference type="InterPro" id="IPR013785">
    <property type="entry name" value="Aldolase_TIM"/>
</dbReference>
<dbReference type="Proteomes" id="UP000558113">
    <property type="component" value="Unassembled WGS sequence"/>
</dbReference>
<sequence>MQLRNQFRFERLTVRIACSDRTLDCCSAHMEEDAESGARTWRWDDLTVTITRQDQVRSIRIRNTGSQDIQLRNVDLQWKPMIASPCLDAREYVQLYHSQCFERLAGMRPVHRPNDWSDPAEASAMVTVLSRRRPGEAMLLGALPPYEDCFVGFPILHESAHRDGAFGISVKLTSPKRIIGNSEVSLAHLIMLHGTDGNNLLEHYAESVRKRLPQSVLSKPRITGWNSWDYYAGAVSHRDIAQNTRAAREQFADSVRYIVIDEGYQRQWGIWDAGWKFPDGLKTLCETIRAAGFEPGIWTAPLMVNASTALYREHPNWFVDDEAGNPYLVSLGYGSMAQLDITVPEVQEHLGTVYTRLRQAGFTYFKCDFTQQLLGASRFARDDITPVGMLRELFGLIRRSIGEEAYLLACGAPYEAVIGVADSHRTTGDIHHYWSHIRQNIRSMLARWWMQGTIGNTDPDFAIVRCASTTDDVLLSRRLPKKPWQPGANWVSGREMNLAEAQTLLLACYVTGGDMVLGDALNLLNEAGLALLTTVLSEPVQRGVPINLFDYDGDDLPIVVAQGAGRKLLAIFNLSDDYRPKKLPHPYAGLIGAHEEFWSGQPVLRLEAEEIMMEPHTAKAWWVSESSFDQSTSVGPLNTSNGE</sequence>
<keyword evidence="2" id="KW-0326">Glycosidase</keyword>
<evidence type="ECO:0000313" key="4">
    <source>
        <dbReference type="Proteomes" id="UP000558113"/>
    </source>
</evidence>
<dbReference type="SUPFAM" id="SSF51445">
    <property type="entry name" value="(Trans)glycosidases"/>
    <property type="match status" value="1"/>
</dbReference>
<dbReference type="OrthoDB" id="9758822at2"/>
<dbReference type="GO" id="GO:0004557">
    <property type="term" value="F:alpha-galactosidase activity"/>
    <property type="evidence" value="ECO:0007669"/>
    <property type="project" value="InterPro"/>
</dbReference>
<dbReference type="Pfam" id="PF02065">
    <property type="entry name" value="Melibiase"/>
    <property type="match status" value="1"/>
</dbReference>
<dbReference type="EMBL" id="JAAAMU010000015">
    <property type="protein sequence ID" value="NBC71942.1"/>
    <property type="molecule type" value="Genomic_DNA"/>
</dbReference>
<evidence type="ECO:0008006" key="5">
    <source>
        <dbReference type="Google" id="ProtNLM"/>
    </source>
</evidence>
<reference evidence="3 4" key="1">
    <citation type="submission" date="2020-01" db="EMBL/GenBank/DDBJ databases">
        <title>Paenibacillus soybeanensis sp. nov. isolated from the nodules of soybean (Glycine max(L.) Merr).</title>
        <authorList>
            <person name="Wang H."/>
        </authorList>
    </citation>
    <scope>NUCLEOTIDE SEQUENCE [LARGE SCALE GENOMIC DNA]</scope>
    <source>
        <strain evidence="3 4">DSM 23054</strain>
    </source>
</reference>
<keyword evidence="4" id="KW-1185">Reference proteome</keyword>
<dbReference type="CDD" id="cd14791">
    <property type="entry name" value="GH36"/>
    <property type="match status" value="1"/>
</dbReference>
<dbReference type="GO" id="GO:0016052">
    <property type="term" value="P:carbohydrate catabolic process"/>
    <property type="evidence" value="ECO:0007669"/>
    <property type="project" value="InterPro"/>
</dbReference>
<dbReference type="AlphaFoldDB" id="A0A7X5C0P1"/>